<dbReference type="Proteomes" id="UP000078576">
    <property type="component" value="Unassembled WGS sequence"/>
</dbReference>
<keyword evidence="2" id="KW-0378">Hydrolase</keyword>
<keyword evidence="2" id="KW-0347">Helicase</keyword>
<keyword evidence="3" id="KW-1185">Reference proteome</keyword>
<protein>
    <submittedName>
        <fullName evidence="2">Pre-mRNA-splicing factor ATP-dependent RNA helicase PRP43</fullName>
    </submittedName>
</protein>
<reference evidence="3" key="1">
    <citation type="submission" date="2014-12" db="EMBL/GenBank/DDBJ databases">
        <title>Genome Sequence of Valsa Canker Pathogens Uncovers a Specific Adaption of Colonization on Woody Bark.</title>
        <authorList>
            <person name="Yin Z."/>
            <person name="Liu H."/>
            <person name="Gao X."/>
            <person name="Li Z."/>
            <person name="Song N."/>
            <person name="Ke X."/>
            <person name="Dai Q."/>
            <person name="Wu Y."/>
            <person name="Sun Y."/>
            <person name="Xu J.-R."/>
            <person name="Kang Z.K."/>
            <person name="Wang L."/>
            <person name="Huang L."/>
        </authorList>
    </citation>
    <scope>NUCLEOTIDE SEQUENCE [LARGE SCALE GENOMIC DNA]</scope>
    <source>
        <strain evidence="3">SXYL134</strain>
    </source>
</reference>
<accession>A0A194UTK7</accession>
<keyword evidence="2" id="KW-0067">ATP-binding</keyword>
<dbReference type="STRING" id="694573.A0A194UTK7"/>
<dbReference type="InterPro" id="IPR011709">
    <property type="entry name" value="DEAD-box_helicase_OB_fold"/>
</dbReference>
<dbReference type="GO" id="GO:0004386">
    <property type="term" value="F:helicase activity"/>
    <property type="evidence" value="ECO:0007669"/>
    <property type="project" value="UniProtKB-KW"/>
</dbReference>
<evidence type="ECO:0000259" key="1">
    <source>
        <dbReference type="Pfam" id="PF07717"/>
    </source>
</evidence>
<proteinExistence type="predicted"/>
<sequence>MSMLNEEYMSLRTGPAASLADLVNSAFMDPHDDHISLLNIWEAYKFQSVRVCRNMSDDARFAHLSQWCLQRYLDYDILQSADRTFQSLLSFAKREMRKNDDEEIQPAPHQVWEGPEFSVVIWKVLLKSGFLRIAVKDSNNVGYRTLGENQSGLIHPGSFLIRRDYDYDFIMYDRYIKTKKFYFTTITNIDSQWIFEKPLARAYASSLLTNYINNSEKGGPIKQLQAAKDKFDRNN</sequence>
<evidence type="ECO:0000313" key="3">
    <source>
        <dbReference type="Proteomes" id="UP000078576"/>
    </source>
</evidence>
<feature type="domain" description="DEAD-box helicase OB fold" evidence="1">
    <location>
        <begin position="123"/>
        <end position="195"/>
    </location>
</feature>
<name>A0A194UTK7_CYTMA</name>
<dbReference type="AlphaFoldDB" id="A0A194UTK7"/>
<evidence type="ECO:0000313" key="2">
    <source>
        <dbReference type="EMBL" id="KUI54956.1"/>
    </source>
</evidence>
<dbReference type="OrthoDB" id="10253254at2759"/>
<organism evidence="2 3">
    <name type="scientific">Cytospora mali</name>
    <name type="common">Apple Valsa canker fungus</name>
    <name type="synonym">Valsa mali</name>
    <dbReference type="NCBI Taxonomy" id="578113"/>
    <lineage>
        <taxon>Eukaryota</taxon>
        <taxon>Fungi</taxon>
        <taxon>Dikarya</taxon>
        <taxon>Ascomycota</taxon>
        <taxon>Pezizomycotina</taxon>
        <taxon>Sordariomycetes</taxon>
        <taxon>Sordariomycetidae</taxon>
        <taxon>Diaporthales</taxon>
        <taxon>Cytosporaceae</taxon>
        <taxon>Cytospora</taxon>
    </lineage>
</organism>
<dbReference type="EMBL" id="KN714677">
    <property type="protein sequence ID" value="KUI54956.1"/>
    <property type="molecule type" value="Genomic_DNA"/>
</dbReference>
<keyword evidence="2" id="KW-0547">Nucleotide-binding</keyword>
<gene>
    <name evidence="2" type="ORF">VP1G_02395</name>
</gene>
<dbReference type="Pfam" id="PF07717">
    <property type="entry name" value="OB_NTP_bind"/>
    <property type="match status" value="1"/>
</dbReference>